<reference evidence="3" key="2">
    <citation type="submission" date="2015-02" db="UniProtKB">
        <authorList>
            <consortium name="EnsemblMetazoa"/>
        </authorList>
    </citation>
    <scope>IDENTIFICATION</scope>
</reference>
<dbReference type="PROSITE" id="PS50940">
    <property type="entry name" value="CHIT_BIND_II"/>
    <property type="match status" value="1"/>
</dbReference>
<dbReference type="SMART" id="SM00494">
    <property type="entry name" value="ChtBD2"/>
    <property type="match status" value="1"/>
</dbReference>
<dbReference type="EMBL" id="JH431263">
    <property type="status" value="NOT_ANNOTATED_CDS"/>
    <property type="molecule type" value="Genomic_DNA"/>
</dbReference>
<dbReference type="EnsemblMetazoa" id="SMAR002937-RA">
    <property type="protein sequence ID" value="SMAR002937-PA"/>
    <property type="gene ID" value="SMAR002937"/>
</dbReference>
<sequence>MSLDRFRLLLAALLVILTVDKSTSQPNITRPGRFICPYTNGLFADPALCRRFYSCTNYEAFLQSCPPGLFFDDIKKFCTFKNEVTCGPVDYETTPTPTVDPNDPYNVKKCDLSACNLPDCFCSVDGTRIPGGLSREEVPQMIMLMFSGAVNLLNYPQYNAVLGRNRTNPNGCPIGATFFMSHEYTNYHYVSKLHSEGHEIAVNSISRSKPESLWYRGSYENWTLEMVGMREILIRYAEIPKEEILGVRAPYLKTGGNEQFDMLNDYGFLYDSSMAAPPSKIPLWPFSMEYKIPFKCKSENCPQHSYPGIWEIPLNTLHTEDGLGGNCPMMDQCVFPHADEETIYEWLLENFDRHYRKNRAPLALNMQSNWFLTEAAVNGLKRFVNDMLNRDDVWFVTATQALHWLVDPAPLTNINKFDPWKCEVPRAPSCNLPRTCVLPFSAPGIVPDLRYMQTCVRCPKKYPWIGNVGGEVKTTQDFYEPEITRGPPKEALDEEFPEEE</sequence>
<keyword evidence="1" id="KW-0732">Signal</keyword>
<dbReference type="GO" id="GO:0005975">
    <property type="term" value="P:carbohydrate metabolic process"/>
    <property type="evidence" value="ECO:0007669"/>
    <property type="project" value="InterPro"/>
</dbReference>
<protein>
    <recommendedName>
        <fullName evidence="2">Chitin-binding type-2 domain-containing protein</fullName>
    </recommendedName>
</protein>
<dbReference type="GO" id="GO:0008061">
    <property type="term" value="F:chitin binding"/>
    <property type="evidence" value="ECO:0007669"/>
    <property type="project" value="InterPro"/>
</dbReference>
<organism evidence="3 4">
    <name type="scientific">Strigamia maritima</name>
    <name type="common">European centipede</name>
    <name type="synonym">Geophilus maritimus</name>
    <dbReference type="NCBI Taxonomy" id="126957"/>
    <lineage>
        <taxon>Eukaryota</taxon>
        <taxon>Metazoa</taxon>
        <taxon>Ecdysozoa</taxon>
        <taxon>Arthropoda</taxon>
        <taxon>Myriapoda</taxon>
        <taxon>Chilopoda</taxon>
        <taxon>Pleurostigmophora</taxon>
        <taxon>Geophilomorpha</taxon>
        <taxon>Linotaeniidae</taxon>
        <taxon>Strigamia</taxon>
    </lineage>
</organism>
<dbReference type="Gene3D" id="3.20.20.370">
    <property type="entry name" value="Glycoside hydrolase/deacetylase"/>
    <property type="match status" value="1"/>
</dbReference>
<dbReference type="InterPro" id="IPR002557">
    <property type="entry name" value="Chitin-bd_dom"/>
</dbReference>
<feature type="chain" id="PRO_5004579400" description="Chitin-binding type-2 domain-containing protein" evidence="1">
    <location>
        <begin position="25"/>
        <end position="500"/>
    </location>
</feature>
<dbReference type="Gene3D" id="2.170.140.10">
    <property type="entry name" value="Chitin binding domain"/>
    <property type="match status" value="1"/>
</dbReference>
<dbReference type="GO" id="GO:0005576">
    <property type="term" value="C:extracellular region"/>
    <property type="evidence" value="ECO:0007669"/>
    <property type="project" value="InterPro"/>
</dbReference>
<feature type="domain" description="Chitin-binding type-2" evidence="2">
    <location>
        <begin position="33"/>
        <end position="88"/>
    </location>
</feature>
<dbReference type="Pfam" id="PF01607">
    <property type="entry name" value="CBM_14"/>
    <property type="match status" value="1"/>
</dbReference>
<evidence type="ECO:0000259" key="2">
    <source>
        <dbReference type="PROSITE" id="PS50940"/>
    </source>
</evidence>
<dbReference type="AlphaFoldDB" id="T1IPI5"/>
<evidence type="ECO:0000256" key="1">
    <source>
        <dbReference type="SAM" id="SignalP"/>
    </source>
</evidence>
<dbReference type="SUPFAM" id="SSF88713">
    <property type="entry name" value="Glycoside hydrolase/deacetylase"/>
    <property type="match status" value="1"/>
</dbReference>
<dbReference type="PhylomeDB" id="T1IPI5"/>
<dbReference type="PANTHER" id="PTHR45985:SF3">
    <property type="entry name" value="CHITIN DEACETYLASE-LIKE 4"/>
    <property type="match status" value="1"/>
</dbReference>
<dbReference type="HOGENOM" id="CLU_022576_0_0_1"/>
<dbReference type="InterPro" id="IPR011330">
    <property type="entry name" value="Glyco_hydro/deAcase_b/a-brl"/>
</dbReference>
<dbReference type="OMA" id="EQNRAPY"/>
<dbReference type="eggNOG" id="ENOG502QVDW">
    <property type="taxonomic scope" value="Eukaryota"/>
</dbReference>
<evidence type="ECO:0000313" key="4">
    <source>
        <dbReference type="Proteomes" id="UP000014500"/>
    </source>
</evidence>
<feature type="signal peptide" evidence="1">
    <location>
        <begin position="1"/>
        <end position="24"/>
    </location>
</feature>
<dbReference type="Proteomes" id="UP000014500">
    <property type="component" value="Unassembled WGS sequence"/>
</dbReference>
<dbReference type="InterPro" id="IPR036508">
    <property type="entry name" value="Chitin-bd_dom_sf"/>
</dbReference>
<reference evidence="4" key="1">
    <citation type="submission" date="2011-05" db="EMBL/GenBank/DDBJ databases">
        <authorList>
            <person name="Richards S.R."/>
            <person name="Qu J."/>
            <person name="Jiang H."/>
            <person name="Jhangiani S.N."/>
            <person name="Agravi P."/>
            <person name="Goodspeed R."/>
            <person name="Gross S."/>
            <person name="Mandapat C."/>
            <person name="Jackson L."/>
            <person name="Mathew T."/>
            <person name="Pu L."/>
            <person name="Thornton R."/>
            <person name="Saada N."/>
            <person name="Wilczek-Boney K.B."/>
            <person name="Lee S."/>
            <person name="Kovar C."/>
            <person name="Wu Y."/>
            <person name="Scherer S.E."/>
            <person name="Worley K.C."/>
            <person name="Muzny D.M."/>
            <person name="Gibbs R."/>
        </authorList>
    </citation>
    <scope>NUCLEOTIDE SEQUENCE</scope>
    <source>
        <strain evidence="4">Brora</strain>
    </source>
</reference>
<proteinExistence type="predicted"/>
<dbReference type="PANTHER" id="PTHR45985">
    <property type="match status" value="1"/>
</dbReference>
<name>T1IPI5_STRMM</name>
<evidence type="ECO:0000313" key="3">
    <source>
        <dbReference type="EnsemblMetazoa" id="SMAR002937-PA"/>
    </source>
</evidence>
<accession>T1IPI5</accession>
<dbReference type="SUPFAM" id="SSF57625">
    <property type="entry name" value="Invertebrate chitin-binding proteins"/>
    <property type="match status" value="1"/>
</dbReference>
<keyword evidence="4" id="KW-1185">Reference proteome</keyword>
<dbReference type="STRING" id="126957.T1IPI5"/>
<dbReference type="InterPro" id="IPR052740">
    <property type="entry name" value="CE4"/>
</dbReference>